<dbReference type="GO" id="GO:0046677">
    <property type="term" value="P:response to antibiotic"/>
    <property type="evidence" value="ECO:0007669"/>
    <property type="project" value="InterPro"/>
</dbReference>
<dbReference type="AlphaFoldDB" id="A0A1D7QNZ9"/>
<protein>
    <recommendedName>
        <fullName evidence="3">beta-lactamase</fullName>
        <ecNumber evidence="3">3.5.2.6</ecNumber>
    </recommendedName>
</protein>
<accession>A0A1D7QNZ9</accession>
<evidence type="ECO:0000259" key="5">
    <source>
        <dbReference type="Pfam" id="PF13354"/>
    </source>
</evidence>
<dbReference type="GO" id="GO:0030655">
    <property type="term" value="P:beta-lactam antibiotic catabolic process"/>
    <property type="evidence" value="ECO:0007669"/>
    <property type="project" value="InterPro"/>
</dbReference>
<comment type="catalytic activity">
    <reaction evidence="1">
        <text>a beta-lactam + H2O = a substituted beta-amino acid</text>
        <dbReference type="Rhea" id="RHEA:20401"/>
        <dbReference type="ChEBI" id="CHEBI:15377"/>
        <dbReference type="ChEBI" id="CHEBI:35627"/>
        <dbReference type="ChEBI" id="CHEBI:140347"/>
        <dbReference type="EC" id="3.5.2.6"/>
    </reaction>
</comment>
<evidence type="ECO:0000313" key="7">
    <source>
        <dbReference type="Proteomes" id="UP000094313"/>
    </source>
</evidence>
<evidence type="ECO:0000256" key="3">
    <source>
        <dbReference type="ARBA" id="ARBA00012865"/>
    </source>
</evidence>
<feature type="domain" description="Beta-lactamase class A catalytic" evidence="5">
    <location>
        <begin position="75"/>
        <end position="357"/>
    </location>
</feature>
<evidence type="ECO:0000256" key="4">
    <source>
        <dbReference type="SAM" id="SignalP"/>
    </source>
</evidence>
<evidence type="ECO:0000256" key="1">
    <source>
        <dbReference type="ARBA" id="ARBA00001526"/>
    </source>
</evidence>
<dbReference type="Gene3D" id="3.40.710.10">
    <property type="entry name" value="DD-peptidase/beta-lactamase superfamily"/>
    <property type="match status" value="1"/>
</dbReference>
<dbReference type="RefSeq" id="WP_069382030.1">
    <property type="nucleotide sequence ID" value="NZ_CP017141.1"/>
</dbReference>
<dbReference type="InterPro" id="IPR000871">
    <property type="entry name" value="Beta-lactam_class-A"/>
</dbReference>
<dbReference type="PANTHER" id="PTHR35333:SF3">
    <property type="entry name" value="BETA-LACTAMASE-TYPE TRANSPEPTIDASE FOLD CONTAINING PROTEIN"/>
    <property type="match status" value="1"/>
</dbReference>
<sequence length="417" mass="48349">MKTNIPTLLILILSLNTMAQQTDTILIEQLMQKNPELFSNILNHPQKNQVQLLYTQVNRNNKNIPSFKTYSYNLDNHRYFYPASTVKLAAVIFALEKINELKLSVKDLSSKSTMITDSAYAGQTKVLKDSSSADGLPSVAHYIKKILLTSDNDAFNRLFEFIGRAEINARLKKHGFNDSRILNRLAIGDSGEPAKHTNPIQFYHQDKLIYSQPEQYDPKEYPLQLTNTIMGKGYLDSAERLVNKPFSLENKNAFSISDQQAMMRKLISPEAFPEQERFNLSPEDYKLIYTHMSKLPTESIYPSYNATEFWPAYAKMLYYGREKDAVIEPNIRIFNKYGDSYGFIIDNAYIVDFKNKVEFFLTAVVQSNDDGIYNDNKYEYETVCYPFMGNIGRIIYQYELERKRDKMPDLSKFRLAY</sequence>
<organism evidence="6 7">
    <name type="scientific">Pedobacter steynii</name>
    <dbReference type="NCBI Taxonomy" id="430522"/>
    <lineage>
        <taxon>Bacteria</taxon>
        <taxon>Pseudomonadati</taxon>
        <taxon>Bacteroidota</taxon>
        <taxon>Sphingobacteriia</taxon>
        <taxon>Sphingobacteriales</taxon>
        <taxon>Sphingobacteriaceae</taxon>
        <taxon>Pedobacter</taxon>
    </lineage>
</organism>
<name>A0A1D7QNZ9_9SPHI</name>
<dbReference type="KEGG" id="psty:BFS30_26300"/>
<keyword evidence="4" id="KW-0732">Signal</keyword>
<feature type="signal peptide" evidence="4">
    <location>
        <begin position="1"/>
        <end position="19"/>
    </location>
</feature>
<dbReference type="InterPro" id="IPR045155">
    <property type="entry name" value="Beta-lactam_cat"/>
</dbReference>
<dbReference type="EC" id="3.5.2.6" evidence="3"/>
<reference evidence="6 7" key="1">
    <citation type="submission" date="2016-08" db="EMBL/GenBank/DDBJ databases">
        <authorList>
            <person name="Seilhamer J.J."/>
        </authorList>
    </citation>
    <scope>NUCLEOTIDE SEQUENCE [LARGE SCALE GENOMIC DNA]</scope>
    <source>
        <strain evidence="6 7">DX4</strain>
    </source>
</reference>
<keyword evidence="7" id="KW-1185">Reference proteome</keyword>
<gene>
    <name evidence="6" type="ORF">BFS30_26300</name>
</gene>
<dbReference type="Proteomes" id="UP000094313">
    <property type="component" value="Chromosome"/>
</dbReference>
<comment type="similarity">
    <text evidence="2">Belongs to the class-A beta-lactamase family.</text>
</comment>
<dbReference type="InterPro" id="IPR012338">
    <property type="entry name" value="Beta-lactam/transpept-like"/>
</dbReference>
<dbReference type="GO" id="GO:0008800">
    <property type="term" value="F:beta-lactamase activity"/>
    <property type="evidence" value="ECO:0007669"/>
    <property type="project" value="UniProtKB-EC"/>
</dbReference>
<dbReference type="EMBL" id="CP017141">
    <property type="protein sequence ID" value="AOM80369.1"/>
    <property type="molecule type" value="Genomic_DNA"/>
</dbReference>
<proteinExistence type="inferred from homology"/>
<evidence type="ECO:0000256" key="2">
    <source>
        <dbReference type="ARBA" id="ARBA00009009"/>
    </source>
</evidence>
<dbReference type="Pfam" id="PF13354">
    <property type="entry name" value="Beta-lactamase2"/>
    <property type="match status" value="1"/>
</dbReference>
<evidence type="ECO:0000313" key="6">
    <source>
        <dbReference type="EMBL" id="AOM80369.1"/>
    </source>
</evidence>
<feature type="chain" id="PRO_5009098950" description="beta-lactamase" evidence="4">
    <location>
        <begin position="20"/>
        <end position="417"/>
    </location>
</feature>
<dbReference type="SUPFAM" id="SSF56601">
    <property type="entry name" value="beta-lactamase/transpeptidase-like"/>
    <property type="match status" value="1"/>
</dbReference>
<dbReference type="PANTHER" id="PTHR35333">
    <property type="entry name" value="BETA-LACTAMASE"/>
    <property type="match status" value="1"/>
</dbReference>
<dbReference type="OrthoDB" id="1884322at2"/>